<proteinExistence type="predicted"/>
<reference evidence="1 2" key="1">
    <citation type="journal article" date="2018" name="Front. Plant Sci.">
        <title>Red Clover (Trifolium pratense) and Zigzag Clover (T. medium) - A Picture of Genomic Similarities and Differences.</title>
        <authorList>
            <person name="Dluhosova J."/>
            <person name="Istvanek J."/>
            <person name="Nedelnik J."/>
            <person name="Repkova J."/>
        </authorList>
    </citation>
    <scope>NUCLEOTIDE SEQUENCE [LARGE SCALE GENOMIC DNA]</scope>
    <source>
        <strain evidence="2">cv. 10/8</strain>
        <tissue evidence="1">Leaf</tissue>
    </source>
</reference>
<sequence>TRHNLAHRKVIPLEDSRDCVMREGVDESSLHLFLHCDFAAAVWSDVLK</sequence>
<evidence type="ECO:0000313" key="2">
    <source>
        <dbReference type="Proteomes" id="UP000265520"/>
    </source>
</evidence>
<accession>A0A392VYT9</accession>
<keyword evidence="2" id="KW-1185">Reference proteome</keyword>
<comment type="caution">
    <text evidence="1">The sequence shown here is derived from an EMBL/GenBank/DDBJ whole genome shotgun (WGS) entry which is preliminary data.</text>
</comment>
<feature type="non-terminal residue" evidence="1">
    <location>
        <position position="1"/>
    </location>
</feature>
<evidence type="ECO:0000313" key="1">
    <source>
        <dbReference type="EMBL" id="MCI93548.1"/>
    </source>
</evidence>
<protein>
    <submittedName>
        <fullName evidence="1">F-box family protein</fullName>
    </submittedName>
</protein>
<dbReference type="AlphaFoldDB" id="A0A392VYT9"/>
<dbReference type="Proteomes" id="UP000265520">
    <property type="component" value="Unassembled WGS sequence"/>
</dbReference>
<name>A0A392VYT9_9FABA</name>
<dbReference type="EMBL" id="LXQA011332011">
    <property type="protein sequence ID" value="MCI93548.1"/>
    <property type="molecule type" value="Genomic_DNA"/>
</dbReference>
<organism evidence="1 2">
    <name type="scientific">Trifolium medium</name>
    <dbReference type="NCBI Taxonomy" id="97028"/>
    <lineage>
        <taxon>Eukaryota</taxon>
        <taxon>Viridiplantae</taxon>
        <taxon>Streptophyta</taxon>
        <taxon>Embryophyta</taxon>
        <taxon>Tracheophyta</taxon>
        <taxon>Spermatophyta</taxon>
        <taxon>Magnoliopsida</taxon>
        <taxon>eudicotyledons</taxon>
        <taxon>Gunneridae</taxon>
        <taxon>Pentapetalae</taxon>
        <taxon>rosids</taxon>
        <taxon>fabids</taxon>
        <taxon>Fabales</taxon>
        <taxon>Fabaceae</taxon>
        <taxon>Papilionoideae</taxon>
        <taxon>50 kb inversion clade</taxon>
        <taxon>NPAAA clade</taxon>
        <taxon>Hologalegina</taxon>
        <taxon>IRL clade</taxon>
        <taxon>Trifolieae</taxon>
        <taxon>Trifolium</taxon>
    </lineage>
</organism>